<proteinExistence type="predicted"/>
<feature type="domain" description="FMN-binding" evidence="2">
    <location>
        <begin position="274"/>
        <end position="348"/>
    </location>
</feature>
<feature type="compositionally biased region" description="Low complexity" evidence="1">
    <location>
        <begin position="355"/>
        <end position="369"/>
    </location>
</feature>
<feature type="compositionally biased region" description="Pro residues" evidence="1">
    <location>
        <begin position="240"/>
        <end position="256"/>
    </location>
</feature>
<dbReference type="Proteomes" id="UP000477285">
    <property type="component" value="Unassembled WGS sequence"/>
</dbReference>
<dbReference type="Gene3D" id="3.90.1010.20">
    <property type="match status" value="3"/>
</dbReference>
<feature type="domain" description="FMN-binding" evidence="2">
    <location>
        <begin position="154"/>
        <end position="228"/>
    </location>
</feature>
<feature type="compositionally biased region" description="Low complexity" evidence="1">
    <location>
        <begin position="110"/>
        <end position="122"/>
    </location>
</feature>
<evidence type="ECO:0000256" key="1">
    <source>
        <dbReference type="SAM" id="MobiDB-lite"/>
    </source>
</evidence>
<dbReference type="Pfam" id="PF04205">
    <property type="entry name" value="FMN_bind"/>
    <property type="match status" value="3"/>
</dbReference>
<dbReference type="GO" id="GO:0016020">
    <property type="term" value="C:membrane"/>
    <property type="evidence" value="ECO:0007669"/>
    <property type="project" value="InterPro"/>
</dbReference>
<feature type="region of interest" description="Disordered" evidence="1">
    <location>
        <begin position="349"/>
        <end position="418"/>
    </location>
</feature>
<organism evidence="3 4">
    <name type="scientific">Blautia wexlerae</name>
    <dbReference type="NCBI Taxonomy" id="418240"/>
    <lineage>
        <taxon>Bacteria</taxon>
        <taxon>Bacillati</taxon>
        <taxon>Bacillota</taxon>
        <taxon>Clostridia</taxon>
        <taxon>Lachnospirales</taxon>
        <taxon>Lachnospiraceae</taxon>
        <taxon>Blautia</taxon>
    </lineage>
</organism>
<gene>
    <name evidence="3" type="ORF">GT728_03050</name>
</gene>
<sequence length="502" mass="52309">MDKNNEQKNNKTPEMKPKQDSFRPWLKLIPAAAVFAAVCVTCYQADKSPVETTSVSDNNVMSTDEIKELISQGTAGKDFDSEDSSETNGTSISKTSKKTKKTSKIKTGTKKNSSTGSAANGGTARGGAGSTVTPTTEVPAGGYADGTYTGSGTGFGGTITVQVTVTDHKIAAINIVDASNETASYFANAQGVISKILASQSPNVDAVSGATYSSNGIITAVQNALSQAIPSGNQAVVTPTPTPSPKPTKKPSPIPKPGDEQIYKDGTYTGTGKGYSGTITLTAKIKKGMIKSLEAEHTDTPMFFKKAWDILENEIIQNQSVDGIDTVSGATYSSKGIINAMKDILKQAEKGSTKVTPTPTPEVTVTPTPEATPTPTPTPEETPIPEVTPTPEETPAPTPTPEETPEPTPEPTGPYIDGTYTGSSYGYSGRVNVTVTIQGGQIASIEQSNSDSPEYFDYAWETIYPQIMGNQSADGIDAASGATYSSEGILGAIQKALAQALA</sequence>
<dbReference type="SMART" id="SM00900">
    <property type="entry name" value="FMN_bind"/>
    <property type="match status" value="3"/>
</dbReference>
<reference evidence="3 4" key="1">
    <citation type="journal article" date="2019" name="Nat. Med.">
        <title>A library of human gut bacterial isolates paired with longitudinal multiomics data enables mechanistic microbiome research.</title>
        <authorList>
            <person name="Poyet M."/>
            <person name="Groussin M."/>
            <person name="Gibbons S.M."/>
            <person name="Avila-Pacheco J."/>
            <person name="Jiang X."/>
            <person name="Kearney S.M."/>
            <person name="Perrotta A.R."/>
            <person name="Berdy B."/>
            <person name="Zhao S."/>
            <person name="Lieberman T.D."/>
            <person name="Swanson P.K."/>
            <person name="Smith M."/>
            <person name="Roesemann S."/>
            <person name="Alexander J.E."/>
            <person name="Rich S.A."/>
            <person name="Livny J."/>
            <person name="Vlamakis H."/>
            <person name="Clish C."/>
            <person name="Bullock K."/>
            <person name="Deik A."/>
            <person name="Scott J."/>
            <person name="Pierce K.A."/>
            <person name="Xavier R.J."/>
            <person name="Alm E.J."/>
        </authorList>
    </citation>
    <scope>NUCLEOTIDE SEQUENCE [LARGE SCALE GENOMIC DNA]</scope>
    <source>
        <strain evidence="3 4">BIOML-A1</strain>
    </source>
</reference>
<protein>
    <submittedName>
        <fullName evidence="3">FMN-binding protein</fullName>
    </submittedName>
</protein>
<feature type="region of interest" description="Disordered" evidence="1">
    <location>
        <begin position="231"/>
        <end position="269"/>
    </location>
</feature>
<feature type="compositionally biased region" description="Pro residues" evidence="1">
    <location>
        <begin position="370"/>
        <end position="412"/>
    </location>
</feature>
<feature type="domain" description="FMN-binding" evidence="2">
    <location>
        <begin position="426"/>
        <end position="500"/>
    </location>
</feature>
<feature type="region of interest" description="Disordered" evidence="1">
    <location>
        <begin position="1"/>
        <end position="22"/>
    </location>
</feature>
<dbReference type="RefSeq" id="WP_161233339.1">
    <property type="nucleotide sequence ID" value="NZ_WWVI01000022.1"/>
</dbReference>
<dbReference type="GO" id="GO:0010181">
    <property type="term" value="F:FMN binding"/>
    <property type="evidence" value="ECO:0007669"/>
    <property type="project" value="InterPro"/>
</dbReference>
<accession>A0A6L8SXZ3</accession>
<evidence type="ECO:0000313" key="4">
    <source>
        <dbReference type="Proteomes" id="UP000477285"/>
    </source>
</evidence>
<dbReference type="EMBL" id="WWVQ01000005">
    <property type="protein sequence ID" value="MZL32197.1"/>
    <property type="molecule type" value="Genomic_DNA"/>
</dbReference>
<evidence type="ECO:0000259" key="2">
    <source>
        <dbReference type="SMART" id="SM00900"/>
    </source>
</evidence>
<evidence type="ECO:0000313" key="3">
    <source>
        <dbReference type="EMBL" id="MZL32197.1"/>
    </source>
</evidence>
<name>A0A6L8SXZ3_9FIRM</name>
<dbReference type="AlphaFoldDB" id="A0A6L8SXZ3"/>
<feature type="compositionally biased region" description="Basic residues" evidence="1">
    <location>
        <begin position="95"/>
        <end position="109"/>
    </location>
</feature>
<feature type="compositionally biased region" description="Basic and acidic residues" evidence="1">
    <location>
        <begin position="1"/>
        <end position="21"/>
    </location>
</feature>
<feature type="region of interest" description="Disordered" evidence="1">
    <location>
        <begin position="71"/>
        <end position="137"/>
    </location>
</feature>
<comment type="caution">
    <text evidence="3">The sequence shown here is derived from an EMBL/GenBank/DDBJ whole genome shotgun (WGS) entry which is preliminary data.</text>
</comment>
<dbReference type="InterPro" id="IPR007329">
    <property type="entry name" value="FMN-bd"/>
</dbReference>